<protein>
    <submittedName>
        <fullName evidence="10">M13 family metallopeptidase</fullName>
        <ecNumber evidence="10">3.4.24.-</ecNumber>
    </submittedName>
</protein>
<feature type="domain" description="Peptidase M13 N-terminal" evidence="9">
    <location>
        <begin position="57"/>
        <end position="428"/>
    </location>
</feature>
<comment type="similarity">
    <text evidence="2">Belongs to the peptidase M13 family.</text>
</comment>
<dbReference type="PROSITE" id="PS51257">
    <property type="entry name" value="PROKAR_LIPOPROTEIN"/>
    <property type="match status" value="1"/>
</dbReference>
<keyword evidence="7" id="KW-0482">Metalloprotease</keyword>
<keyword evidence="5 10" id="KW-0378">Hydrolase</keyword>
<dbReference type="InterPro" id="IPR042089">
    <property type="entry name" value="Peptidase_M13_dom_2"/>
</dbReference>
<dbReference type="GO" id="GO:0016787">
    <property type="term" value="F:hydrolase activity"/>
    <property type="evidence" value="ECO:0007669"/>
    <property type="project" value="UniProtKB-KW"/>
</dbReference>
<evidence type="ECO:0000259" key="8">
    <source>
        <dbReference type="Pfam" id="PF01431"/>
    </source>
</evidence>
<accession>A0ABV3FPU7</accession>
<evidence type="ECO:0000259" key="9">
    <source>
        <dbReference type="Pfam" id="PF05649"/>
    </source>
</evidence>
<evidence type="ECO:0000256" key="1">
    <source>
        <dbReference type="ARBA" id="ARBA00001947"/>
    </source>
</evidence>
<evidence type="ECO:0000256" key="2">
    <source>
        <dbReference type="ARBA" id="ARBA00007357"/>
    </source>
</evidence>
<evidence type="ECO:0000313" key="11">
    <source>
        <dbReference type="Proteomes" id="UP001551695"/>
    </source>
</evidence>
<comment type="cofactor">
    <cofactor evidence="1">
        <name>Zn(2+)</name>
        <dbReference type="ChEBI" id="CHEBI:29105"/>
    </cofactor>
</comment>
<feature type="domain" description="Peptidase M13 C-terminal" evidence="8">
    <location>
        <begin position="481"/>
        <end position="679"/>
    </location>
</feature>
<reference evidence="10 11" key="1">
    <citation type="submission" date="2024-06" db="EMBL/GenBank/DDBJ databases">
        <title>The Natural Products Discovery Center: Release of the First 8490 Sequenced Strains for Exploring Actinobacteria Biosynthetic Diversity.</title>
        <authorList>
            <person name="Kalkreuter E."/>
            <person name="Kautsar S.A."/>
            <person name="Yang D."/>
            <person name="Bader C.D."/>
            <person name="Teijaro C.N."/>
            <person name="Fluegel L."/>
            <person name="Davis C.M."/>
            <person name="Simpson J.R."/>
            <person name="Lauterbach L."/>
            <person name="Steele A.D."/>
            <person name="Gui C."/>
            <person name="Meng S."/>
            <person name="Li G."/>
            <person name="Viehrig K."/>
            <person name="Ye F."/>
            <person name="Su P."/>
            <person name="Kiefer A.F."/>
            <person name="Nichols A."/>
            <person name="Cepeda A.J."/>
            <person name="Yan W."/>
            <person name="Fan B."/>
            <person name="Jiang Y."/>
            <person name="Adhikari A."/>
            <person name="Zheng C.-J."/>
            <person name="Schuster L."/>
            <person name="Cowan T.M."/>
            <person name="Smanski M.J."/>
            <person name="Chevrette M.G."/>
            <person name="De Carvalho L.P.S."/>
            <person name="Shen B."/>
        </authorList>
    </citation>
    <scope>NUCLEOTIDE SEQUENCE [LARGE SCALE GENOMIC DNA]</scope>
    <source>
        <strain evidence="10 11">NPDC050403</strain>
    </source>
</reference>
<dbReference type="Proteomes" id="UP001551695">
    <property type="component" value="Unassembled WGS sequence"/>
</dbReference>
<sequence>MTSSGRPVQLDRRTFLVALGVAAPAAAFLASCSTDSDNQQVRLTGVDMGGADNAIRPQDDLYRHVNGTWLRDYRLPPDKSTVGAITEANDRTLDQLRAIIEGIENPKSGTPEQQIRDLYDARLDTDEIERLGMTPLADLYAAIDGAATKADLAKVMAQLPIGGLIGIGIGIDRKNSTAYIPTIGQSGLGLGEQYYRKPEFATQLAGYKTYLEKMAAGAGFPDPVGMAQRVVALETRMAAAHWDNVRLRNTDATYNPMSWAELVALAPQFDWEPWMAGNTDRPRALFERLVVGQPSYVTAAGQLWTEVDIAQWREYLKLQTTASFARFLPKAISDARFDFVGRVLSGLEERPELWKSAVGVVDDNLGDQLGKLYVAKHFPPAAKERAKEMVADLMAAYKDNFTNSSWMSQPTRDASIAKLDKMNVKIGYTDKWDDYSKLVITPGKLVESLRAVNIFESKRAFDRLGTPVDKAEWSMSPQTVNAYYSPTNNEIVFPAAYLQPPFFDKDATTAVNFGAVGATIGHEIGHGFDDQGAKYDGDGNRRDWWTPEDLRAFEAKTEQIIGQYNALTPEGLDPATYHVDGALTVGENLADLRGLQIALAAYRIAARREGVEPNYREMFLAHARAWREKQTDEYTIQLLQDTHSPNEFRCNQVVRNIAEFYTTFGVLEADKLFLPADQRVAL</sequence>
<keyword evidence="6" id="KW-0862">Zinc</keyword>
<name>A0ABV3FPU7_9NOCA</name>
<dbReference type="RefSeq" id="WP_357781268.1">
    <property type="nucleotide sequence ID" value="NZ_JBFAKC010000003.1"/>
</dbReference>
<dbReference type="InterPro" id="IPR024079">
    <property type="entry name" value="MetalloPept_cat_dom_sf"/>
</dbReference>
<dbReference type="SUPFAM" id="SSF55486">
    <property type="entry name" value="Metalloproteases ('zincins'), catalytic domain"/>
    <property type="match status" value="1"/>
</dbReference>
<evidence type="ECO:0000256" key="3">
    <source>
        <dbReference type="ARBA" id="ARBA00022670"/>
    </source>
</evidence>
<keyword evidence="3" id="KW-0645">Protease</keyword>
<evidence type="ECO:0000313" key="10">
    <source>
        <dbReference type="EMBL" id="MEV0707452.1"/>
    </source>
</evidence>
<evidence type="ECO:0000256" key="5">
    <source>
        <dbReference type="ARBA" id="ARBA00022801"/>
    </source>
</evidence>
<comment type="caution">
    <text evidence="10">The sequence shown here is derived from an EMBL/GenBank/DDBJ whole genome shotgun (WGS) entry which is preliminary data.</text>
</comment>
<dbReference type="InterPro" id="IPR008753">
    <property type="entry name" value="Peptidase_M13_N"/>
</dbReference>
<dbReference type="EMBL" id="JBFAKC010000003">
    <property type="protein sequence ID" value="MEV0707452.1"/>
    <property type="molecule type" value="Genomic_DNA"/>
</dbReference>
<proteinExistence type="inferred from homology"/>
<organism evidence="10 11">
    <name type="scientific">Nocardia aurea</name>
    <dbReference type="NCBI Taxonomy" id="2144174"/>
    <lineage>
        <taxon>Bacteria</taxon>
        <taxon>Bacillati</taxon>
        <taxon>Actinomycetota</taxon>
        <taxon>Actinomycetes</taxon>
        <taxon>Mycobacteriales</taxon>
        <taxon>Nocardiaceae</taxon>
        <taxon>Nocardia</taxon>
    </lineage>
</organism>
<evidence type="ECO:0000256" key="4">
    <source>
        <dbReference type="ARBA" id="ARBA00022723"/>
    </source>
</evidence>
<dbReference type="Pfam" id="PF01431">
    <property type="entry name" value="Peptidase_M13"/>
    <property type="match status" value="1"/>
</dbReference>
<dbReference type="PROSITE" id="PS51885">
    <property type="entry name" value="NEPRILYSIN"/>
    <property type="match status" value="1"/>
</dbReference>
<gene>
    <name evidence="10" type="ORF">AB0I48_07825</name>
</gene>
<dbReference type="InterPro" id="IPR000718">
    <property type="entry name" value="Peptidase_M13"/>
</dbReference>
<dbReference type="Gene3D" id="1.10.1380.10">
    <property type="entry name" value="Neutral endopeptidase , domain2"/>
    <property type="match status" value="1"/>
</dbReference>
<keyword evidence="4" id="KW-0479">Metal-binding</keyword>
<dbReference type="EC" id="3.4.24.-" evidence="10"/>
<dbReference type="PANTHER" id="PTHR11733">
    <property type="entry name" value="ZINC METALLOPROTEASE FAMILY M13 NEPRILYSIN-RELATED"/>
    <property type="match status" value="1"/>
</dbReference>
<dbReference type="Pfam" id="PF05649">
    <property type="entry name" value="Peptidase_M13_N"/>
    <property type="match status" value="1"/>
</dbReference>
<keyword evidence="11" id="KW-1185">Reference proteome</keyword>
<evidence type="ECO:0000256" key="6">
    <source>
        <dbReference type="ARBA" id="ARBA00022833"/>
    </source>
</evidence>
<dbReference type="PANTHER" id="PTHR11733:SF167">
    <property type="entry name" value="FI17812P1-RELATED"/>
    <property type="match status" value="1"/>
</dbReference>
<dbReference type="PRINTS" id="PR00786">
    <property type="entry name" value="NEPRILYSIN"/>
</dbReference>
<dbReference type="CDD" id="cd08662">
    <property type="entry name" value="M13"/>
    <property type="match status" value="1"/>
</dbReference>
<dbReference type="Gene3D" id="3.40.390.10">
    <property type="entry name" value="Collagenase (Catalytic Domain)"/>
    <property type="match status" value="1"/>
</dbReference>
<dbReference type="InterPro" id="IPR018497">
    <property type="entry name" value="Peptidase_M13_C"/>
</dbReference>
<evidence type="ECO:0000256" key="7">
    <source>
        <dbReference type="ARBA" id="ARBA00023049"/>
    </source>
</evidence>